<dbReference type="EMBL" id="LJCR01001633">
    <property type="protein sequence ID" value="KPV50000.1"/>
    <property type="molecule type" value="Genomic_DNA"/>
</dbReference>
<name>A0A0P9CWW8_9CHLR</name>
<accession>A0A0P9CWW8</accession>
<organism evidence="1 2">
    <name type="scientific">Kouleothrix aurantiaca</name>
    <dbReference type="NCBI Taxonomy" id="186479"/>
    <lineage>
        <taxon>Bacteria</taxon>
        <taxon>Bacillati</taxon>
        <taxon>Chloroflexota</taxon>
        <taxon>Chloroflexia</taxon>
        <taxon>Chloroflexales</taxon>
        <taxon>Roseiflexineae</taxon>
        <taxon>Roseiflexaceae</taxon>
        <taxon>Kouleothrix</taxon>
    </lineage>
</organism>
<evidence type="ECO:0000313" key="2">
    <source>
        <dbReference type="Proteomes" id="UP000050509"/>
    </source>
</evidence>
<dbReference type="AlphaFoldDB" id="A0A0P9CWW8"/>
<gene>
    <name evidence="1" type="ORF">SE17_29465</name>
</gene>
<reference evidence="1 2" key="1">
    <citation type="submission" date="2015-09" db="EMBL/GenBank/DDBJ databases">
        <title>Draft genome sequence of Kouleothrix aurantiaca JCM 19913.</title>
        <authorList>
            <person name="Hemp J."/>
        </authorList>
    </citation>
    <scope>NUCLEOTIDE SEQUENCE [LARGE SCALE GENOMIC DNA]</scope>
    <source>
        <strain evidence="1 2">COM-B</strain>
    </source>
</reference>
<feature type="non-terminal residue" evidence="1">
    <location>
        <position position="97"/>
    </location>
</feature>
<protein>
    <submittedName>
        <fullName evidence="1">Uncharacterized protein</fullName>
    </submittedName>
</protein>
<evidence type="ECO:0000313" key="1">
    <source>
        <dbReference type="EMBL" id="KPV50000.1"/>
    </source>
</evidence>
<dbReference type="Proteomes" id="UP000050509">
    <property type="component" value="Unassembled WGS sequence"/>
</dbReference>
<proteinExistence type="predicted"/>
<sequence length="97" mass="10611">MNTFLVVADSSGVHLAEAADRLAEAYLLDALRGRALADEAAREAAERERHHQLAVKRDLLLTDLITAFGVTTLSLLRTHVVDGQLDGDDARALLTYR</sequence>
<comment type="caution">
    <text evidence="1">The sequence shown here is derived from an EMBL/GenBank/DDBJ whole genome shotgun (WGS) entry which is preliminary data.</text>
</comment>
<keyword evidence="2" id="KW-1185">Reference proteome</keyword>